<evidence type="ECO:0000256" key="1">
    <source>
        <dbReference type="ARBA" id="ARBA00001971"/>
    </source>
</evidence>
<accession>A0A8D8WA89</accession>
<comment type="function">
    <text evidence="2">May be involved in the metabolism of insect hormones and in the breakdown of synthetic insecticides.</text>
</comment>
<dbReference type="PRINTS" id="PR00463">
    <property type="entry name" value="EP450I"/>
</dbReference>
<evidence type="ECO:0000256" key="14">
    <source>
        <dbReference type="PIRSR" id="PIRSR602401-1"/>
    </source>
</evidence>
<dbReference type="GO" id="GO:0005506">
    <property type="term" value="F:iron ion binding"/>
    <property type="evidence" value="ECO:0007669"/>
    <property type="project" value="InterPro"/>
</dbReference>
<evidence type="ECO:0000256" key="4">
    <source>
        <dbReference type="ARBA" id="ARBA00004406"/>
    </source>
</evidence>
<evidence type="ECO:0000256" key="5">
    <source>
        <dbReference type="ARBA" id="ARBA00010617"/>
    </source>
</evidence>
<evidence type="ECO:0000256" key="11">
    <source>
        <dbReference type="ARBA" id="ARBA00023004"/>
    </source>
</evidence>
<keyword evidence="6 14" id="KW-0349">Heme</keyword>
<comment type="subcellular location">
    <subcellularLocation>
        <location evidence="4">Endoplasmic reticulum membrane</location>
        <topology evidence="4">Peripheral membrane protein</topology>
    </subcellularLocation>
    <subcellularLocation>
        <location evidence="3">Microsome membrane</location>
        <topology evidence="3">Peripheral membrane protein</topology>
    </subcellularLocation>
</comment>
<proteinExistence type="inferred from homology"/>
<evidence type="ECO:0000256" key="13">
    <source>
        <dbReference type="ARBA" id="ARBA00023136"/>
    </source>
</evidence>
<dbReference type="PANTHER" id="PTHR24300:SF376">
    <property type="entry name" value="CYTOCHROME P450 15A1"/>
    <property type="match status" value="1"/>
</dbReference>
<sequence>MNPILFIVALVLVIYFLGKTMFCRPKHFPPGPSLWFPYYGHYLSILLNNYRHTHQALGKMCDYYRSKVLGLYLGPFPTVVASDEKSIKELLMRPEFQGRIDQVVSLLRVDYGEERGIIFTEGDLWQQQKRFFLRHMRDYGFGKRSPNLEAELTAEIQDLITFLREEKDHPLYRNGEARIPTLFALGNLNLLLQALTGERFKGREGKEFLSQVHEDTLNFQHYSEPCASTLTFVPWAKYLPPFSGHLTDLTALNDNLAKYAKDSMYKRMSNFNEDKISCAVDAYIKEMKTAQENGDTETHFTEDQLKLVIQDFTFTSSNTVSGQLGFLWQQFILNPEVQTKIQEEIDTVVDRDELPNLNHRKDLHYTEATIREILRYKTLVPLAVPHRSTEDADFMGYHTEKGTIMITNLYKMHMNPEVWGDPENFRPERFLDQKGHLKKKDQTLPFGIGKRLCPGETFARQNMFMYVTGLLQNFTFSLPKGAKIPDDSDYLPGINVHPKHMWLQVTPRK</sequence>
<dbReference type="AlphaFoldDB" id="A0A8D8WA89"/>
<keyword evidence="7 14" id="KW-0479">Metal-binding</keyword>
<dbReference type="InterPro" id="IPR017972">
    <property type="entry name" value="Cyt_P450_CS"/>
</dbReference>
<dbReference type="Gene3D" id="1.10.630.10">
    <property type="entry name" value="Cytochrome P450"/>
    <property type="match status" value="1"/>
</dbReference>
<evidence type="ECO:0000256" key="2">
    <source>
        <dbReference type="ARBA" id="ARBA00003690"/>
    </source>
</evidence>
<evidence type="ECO:0000256" key="8">
    <source>
        <dbReference type="ARBA" id="ARBA00022824"/>
    </source>
</evidence>
<protein>
    <submittedName>
        <fullName evidence="16">Probable cytochrome P450 304a1</fullName>
    </submittedName>
</protein>
<dbReference type="GO" id="GO:0020037">
    <property type="term" value="F:heme binding"/>
    <property type="evidence" value="ECO:0007669"/>
    <property type="project" value="InterPro"/>
</dbReference>
<keyword evidence="12 15" id="KW-0503">Monooxygenase</keyword>
<dbReference type="InterPro" id="IPR002401">
    <property type="entry name" value="Cyt_P450_E_grp-I"/>
</dbReference>
<keyword evidence="11 14" id="KW-0408">Iron</keyword>
<evidence type="ECO:0000256" key="10">
    <source>
        <dbReference type="ARBA" id="ARBA00023002"/>
    </source>
</evidence>
<keyword evidence="13" id="KW-0472">Membrane</keyword>
<dbReference type="SUPFAM" id="SSF48264">
    <property type="entry name" value="Cytochrome P450"/>
    <property type="match status" value="1"/>
</dbReference>
<evidence type="ECO:0000256" key="6">
    <source>
        <dbReference type="ARBA" id="ARBA00022617"/>
    </source>
</evidence>
<dbReference type="Pfam" id="PF00067">
    <property type="entry name" value="p450"/>
    <property type="match status" value="1"/>
</dbReference>
<dbReference type="GO" id="GO:0016712">
    <property type="term" value="F:oxidoreductase activity, acting on paired donors, with incorporation or reduction of molecular oxygen, reduced flavin or flavoprotein as one donor, and incorporation of one atom of oxygen"/>
    <property type="evidence" value="ECO:0007669"/>
    <property type="project" value="TreeGrafter"/>
</dbReference>
<dbReference type="PRINTS" id="PR00385">
    <property type="entry name" value="P450"/>
</dbReference>
<name>A0A8D8WA89_9HEMI</name>
<dbReference type="GO" id="GO:0008395">
    <property type="term" value="F:steroid hydroxylase activity"/>
    <property type="evidence" value="ECO:0007669"/>
    <property type="project" value="TreeGrafter"/>
</dbReference>
<evidence type="ECO:0000256" key="12">
    <source>
        <dbReference type="ARBA" id="ARBA00023033"/>
    </source>
</evidence>
<dbReference type="GO" id="GO:0005789">
    <property type="term" value="C:endoplasmic reticulum membrane"/>
    <property type="evidence" value="ECO:0007669"/>
    <property type="project" value="UniProtKB-SubCell"/>
</dbReference>
<dbReference type="GO" id="GO:0006805">
    <property type="term" value="P:xenobiotic metabolic process"/>
    <property type="evidence" value="ECO:0007669"/>
    <property type="project" value="TreeGrafter"/>
</dbReference>
<keyword evidence="10 15" id="KW-0560">Oxidoreductase</keyword>
<comment type="similarity">
    <text evidence="5 15">Belongs to the cytochrome P450 family.</text>
</comment>
<dbReference type="InterPro" id="IPR001128">
    <property type="entry name" value="Cyt_P450"/>
</dbReference>
<feature type="binding site" description="axial binding residue" evidence="14">
    <location>
        <position position="453"/>
    </location>
    <ligand>
        <name>heme</name>
        <dbReference type="ChEBI" id="CHEBI:30413"/>
    </ligand>
    <ligandPart>
        <name>Fe</name>
        <dbReference type="ChEBI" id="CHEBI:18248"/>
    </ligandPart>
</feature>
<evidence type="ECO:0000256" key="15">
    <source>
        <dbReference type="RuleBase" id="RU000461"/>
    </source>
</evidence>
<keyword evidence="9" id="KW-0492">Microsome</keyword>
<evidence type="ECO:0000256" key="7">
    <source>
        <dbReference type="ARBA" id="ARBA00022723"/>
    </source>
</evidence>
<evidence type="ECO:0000256" key="3">
    <source>
        <dbReference type="ARBA" id="ARBA00004174"/>
    </source>
</evidence>
<dbReference type="FunFam" id="1.10.630.10:FF:000238">
    <property type="entry name" value="Cytochrome P450 2A6"/>
    <property type="match status" value="1"/>
</dbReference>
<reference evidence="16" key="1">
    <citation type="submission" date="2021-05" db="EMBL/GenBank/DDBJ databases">
        <authorList>
            <person name="Alioto T."/>
            <person name="Alioto T."/>
            <person name="Gomez Garrido J."/>
        </authorList>
    </citation>
    <scope>NUCLEOTIDE SEQUENCE</scope>
</reference>
<dbReference type="GO" id="GO:0006082">
    <property type="term" value="P:organic acid metabolic process"/>
    <property type="evidence" value="ECO:0007669"/>
    <property type="project" value="TreeGrafter"/>
</dbReference>
<dbReference type="InterPro" id="IPR036396">
    <property type="entry name" value="Cyt_P450_sf"/>
</dbReference>
<dbReference type="PROSITE" id="PS00086">
    <property type="entry name" value="CYTOCHROME_P450"/>
    <property type="match status" value="1"/>
</dbReference>
<evidence type="ECO:0000256" key="9">
    <source>
        <dbReference type="ARBA" id="ARBA00022848"/>
    </source>
</evidence>
<comment type="cofactor">
    <cofactor evidence="1 14">
        <name>heme</name>
        <dbReference type="ChEBI" id="CHEBI:30413"/>
    </cofactor>
</comment>
<organism evidence="16">
    <name type="scientific">Cacopsylla melanoneura</name>
    <dbReference type="NCBI Taxonomy" id="428564"/>
    <lineage>
        <taxon>Eukaryota</taxon>
        <taxon>Metazoa</taxon>
        <taxon>Ecdysozoa</taxon>
        <taxon>Arthropoda</taxon>
        <taxon>Hexapoda</taxon>
        <taxon>Insecta</taxon>
        <taxon>Pterygota</taxon>
        <taxon>Neoptera</taxon>
        <taxon>Paraneoptera</taxon>
        <taxon>Hemiptera</taxon>
        <taxon>Sternorrhyncha</taxon>
        <taxon>Psylloidea</taxon>
        <taxon>Psyllidae</taxon>
        <taxon>Psyllinae</taxon>
        <taxon>Cacopsylla</taxon>
    </lineage>
</organism>
<dbReference type="InterPro" id="IPR050182">
    <property type="entry name" value="Cytochrome_P450_fam2"/>
</dbReference>
<dbReference type="PANTHER" id="PTHR24300">
    <property type="entry name" value="CYTOCHROME P450 508A4-RELATED"/>
    <property type="match status" value="1"/>
</dbReference>
<evidence type="ECO:0000313" key="16">
    <source>
        <dbReference type="EMBL" id="CAG6651543.1"/>
    </source>
</evidence>
<keyword evidence="8" id="KW-0256">Endoplasmic reticulum</keyword>
<dbReference type="EMBL" id="HBUF01168144">
    <property type="protein sequence ID" value="CAG6651543.1"/>
    <property type="molecule type" value="Transcribed_RNA"/>
</dbReference>